<comment type="caution">
    <text evidence="2">The sequence shown here is derived from an EMBL/GenBank/DDBJ whole genome shotgun (WGS) entry which is preliminary data.</text>
</comment>
<dbReference type="AlphaFoldDB" id="A0A5C7H9H9"/>
<protein>
    <recommendedName>
        <fullName evidence="4">NB-ARC domain-containing protein</fullName>
    </recommendedName>
</protein>
<evidence type="ECO:0000256" key="1">
    <source>
        <dbReference type="ARBA" id="ARBA00022821"/>
    </source>
</evidence>
<gene>
    <name evidence="2" type="ORF">EZV62_018837</name>
</gene>
<dbReference type="InterPro" id="IPR032675">
    <property type="entry name" value="LRR_dom_sf"/>
</dbReference>
<accession>A0A5C7H9H9</accession>
<dbReference type="PANTHER" id="PTHR36766">
    <property type="entry name" value="PLANT BROAD-SPECTRUM MILDEW RESISTANCE PROTEIN RPW8"/>
    <property type="match status" value="1"/>
</dbReference>
<dbReference type="SUPFAM" id="SSF52058">
    <property type="entry name" value="L domain-like"/>
    <property type="match status" value="2"/>
</dbReference>
<dbReference type="PANTHER" id="PTHR36766:SF40">
    <property type="entry name" value="DISEASE RESISTANCE PROTEIN RGA3"/>
    <property type="match status" value="1"/>
</dbReference>
<keyword evidence="1" id="KW-0611">Plant defense</keyword>
<evidence type="ECO:0000313" key="3">
    <source>
        <dbReference type="Proteomes" id="UP000323000"/>
    </source>
</evidence>
<evidence type="ECO:0000313" key="2">
    <source>
        <dbReference type="EMBL" id="TXG53581.1"/>
    </source>
</evidence>
<name>A0A5C7H9H9_9ROSI</name>
<proteinExistence type="predicted"/>
<organism evidence="2 3">
    <name type="scientific">Acer yangbiense</name>
    <dbReference type="NCBI Taxonomy" id="1000413"/>
    <lineage>
        <taxon>Eukaryota</taxon>
        <taxon>Viridiplantae</taxon>
        <taxon>Streptophyta</taxon>
        <taxon>Embryophyta</taxon>
        <taxon>Tracheophyta</taxon>
        <taxon>Spermatophyta</taxon>
        <taxon>Magnoliopsida</taxon>
        <taxon>eudicotyledons</taxon>
        <taxon>Gunneridae</taxon>
        <taxon>Pentapetalae</taxon>
        <taxon>rosids</taxon>
        <taxon>malvids</taxon>
        <taxon>Sapindales</taxon>
        <taxon>Sapindaceae</taxon>
        <taxon>Hippocastanoideae</taxon>
        <taxon>Acereae</taxon>
        <taxon>Acer</taxon>
    </lineage>
</organism>
<evidence type="ECO:0008006" key="4">
    <source>
        <dbReference type="Google" id="ProtNLM"/>
    </source>
</evidence>
<dbReference type="Proteomes" id="UP000323000">
    <property type="component" value="Chromosome 9"/>
</dbReference>
<dbReference type="EMBL" id="VAHF01000009">
    <property type="protein sequence ID" value="TXG53581.1"/>
    <property type="molecule type" value="Genomic_DNA"/>
</dbReference>
<dbReference type="Gene3D" id="3.80.10.10">
    <property type="entry name" value="Ribonuclease Inhibitor"/>
    <property type="match status" value="3"/>
</dbReference>
<keyword evidence="3" id="KW-1185">Reference proteome</keyword>
<reference evidence="3" key="1">
    <citation type="journal article" date="2019" name="Gigascience">
        <title>De novo genome assembly of the endangered Acer yangbiense, a plant species with extremely small populations endemic to Yunnan Province, China.</title>
        <authorList>
            <person name="Yang J."/>
            <person name="Wariss H.M."/>
            <person name="Tao L."/>
            <person name="Zhang R."/>
            <person name="Yun Q."/>
            <person name="Hollingsworth P."/>
            <person name="Dao Z."/>
            <person name="Luo G."/>
            <person name="Guo H."/>
            <person name="Ma Y."/>
            <person name="Sun W."/>
        </authorList>
    </citation>
    <scope>NUCLEOTIDE SEQUENCE [LARGE SCALE GENOMIC DNA]</scope>
    <source>
        <strain evidence="3">cv. Malutang</strain>
    </source>
</reference>
<dbReference type="GO" id="GO:0006952">
    <property type="term" value="P:defense response"/>
    <property type="evidence" value="ECO:0007669"/>
    <property type="project" value="UniProtKB-KW"/>
</dbReference>
<sequence length="445" mass="50559">MFGDKLFGIFHQILSDPFVPLEDEKEESLQQQGLPYRCQYLILKDSVSLEKLPQALHSLSFLRQICIENCQNVVSFAEVDLPSRLKRIDIGSCDALESLPKSWMDSTSLEQLYIERCKSLAYIARNQLPPNLKVLVISSCDNLQTLMKVPAIGVCPSTTSSMTKSELPETLEYVHIYYCSKLASLSSSGNLPKALKSVDISGCPGIVFFLEGLPSTNLQKLRLRNCEKLEAFPNNMHQLNHLQEIDIWDCSSLVSFPVEGLSSMNLTRLQILNCEKLVALPNRMENLTSLQELWIQNCQNIKSFPEDGFPANLTSLDLAELKIFEQLFRWGLHRLTSLTNLCIGGWPDVVSFPPVETGIMLLTSLTVLKIIDFPNLKRLSSIIQNLNSLEELILLRCPKLKSFPKKGLPLSLSRLYIRECPLLKQKCERRQYWHLIAYIPKIDIE</sequence>
<dbReference type="OrthoDB" id="983746at2759"/>